<name>A0A086ZIZ4_9BIFI</name>
<dbReference type="SUPFAM" id="SSF55681">
    <property type="entry name" value="Class II aaRS and biotin synthetases"/>
    <property type="match status" value="1"/>
</dbReference>
<accession>A0A086ZIZ4</accession>
<dbReference type="PANTHER" id="PTHR12835">
    <property type="entry name" value="BIOTIN PROTEIN LIGASE"/>
    <property type="match status" value="1"/>
</dbReference>
<dbReference type="GeneID" id="303204689"/>
<dbReference type="NCBIfam" id="TIGR00121">
    <property type="entry name" value="birA_ligase"/>
    <property type="match status" value="1"/>
</dbReference>
<dbReference type="InterPro" id="IPR004408">
    <property type="entry name" value="Biotin_CoA_COase_ligase"/>
</dbReference>
<keyword evidence="4" id="KW-1185">Reference proteome</keyword>
<dbReference type="GO" id="GO:0005737">
    <property type="term" value="C:cytoplasm"/>
    <property type="evidence" value="ECO:0007669"/>
    <property type="project" value="TreeGrafter"/>
</dbReference>
<dbReference type="Proteomes" id="UP000029093">
    <property type="component" value="Unassembled WGS sequence"/>
</dbReference>
<dbReference type="EC" id="6.3.4.15" evidence="3"/>
<dbReference type="InterPro" id="IPR004143">
    <property type="entry name" value="BPL_LPL_catalytic"/>
</dbReference>
<proteinExistence type="predicted"/>
<comment type="caution">
    <text evidence="3">The sequence shown here is derived from an EMBL/GenBank/DDBJ whole genome shotgun (WGS) entry which is preliminary data.</text>
</comment>
<reference evidence="3 4" key="1">
    <citation type="submission" date="2014-03" db="EMBL/GenBank/DDBJ databases">
        <title>Genomics of Bifidobacteria.</title>
        <authorList>
            <person name="Ventura M."/>
            <person name="Milani C."/>
            <person name="Lugli G.A."/>
        </authorList>
    </citation>
    <scope>NUCLEOTIDE SEQUENCE [LARGE SCALE GENOMIC DNA]</scope>
    <source>
        <strain evidence="3 4">LMG 10736</strain>
    </source>
</reference>
<dbReference type="AlphaFoldDB" id="A0A086ZIZ4"/>
<dbReference type="Pfam" id="PF03099">
    <property type="entry name" value="BPL_LplA_LipB"/>
    <property type="match status" value="1"/>
</dbReference>
<dbReference type="GO" id="GO:0004077">
    <property type="term" value="F:biotin--[biotin carboxyl-carrier protein] ligase activity"/>
    <property type="evidence" value="ECO:0007669"/>
    <property type="project" value="UniProtKB-EC"/>
</dbReference>
<dbReference type="InterPro" id="IPR045864">
    <property type="entry name" value="aa-tRNA-synth_II/BPL/LPL"/>
</dbReference>
<evidence type="ECO:0000313" key="3">
    <source>
        <dbReference type="EMBL" id="KFI46494.1"/>
    </source>
</evidence>
<dbReference type="Gene3D" id="2.30.30.100">
    <property type="match status" value="1"/>
</dbReference>
<evidence type="ECO:0000256" key="1">
    <source>
        <dbReference type="ARBA" id="ARBA00022598"/>
    </source>
</evidence>
<protein>
    <submittedName>
        <fullName evidence="3">Biotin-(Acetyl-CoA carboxylase) ligase</fullName>
        <ecNumber evidence="3">6.3.4.15</ecNumber>
    </submittedName>
</protein>
<gene>
    <name evidence="3" type="ORF">BBOU_1586</name>
</gene>
<dbReference type="Gene3D" id="3.30.930.10">
    <property type="entry name" value="Bira Bifunctional Protein, Domain 2"/>
    <property type="match status" value="1"/>
</dbReference>
<feature type="domain" description="BPL/LPL catalytic" evidence="2">
    <location>
        <begin position="7"/>
        <end position="217"/>
    </location>
</feature>
<dbReference type="PANTHER" id="PTHR12835:SF5">
    <property type="entry name" value="BIOTIN--PROTEIN LIGASE"/>
    <property type="match status" value="1"/>
</dbReference>
<sequence length="290" mass="30954">MEFDKQGTIPRMPRTEQESDRLIALAEVDSTNTLAGEMLADGRIGGDPADDGKITVIAADYQTGGHGRLGRAWVNRPGESFTVSFVTVMPRQVVADETVNGWLPTLAGLASLDAIRSTVRACGASPRRQDCSLAIKWPNDIFCHGLKLGGILVQLVPLDTQRVGVIIGIGINLALRAESLPTPQSTSLQLHVDPLPDAQVVRDMLAADLTAGLRNRIAQFVQDSHGYAGQLLDETERLSWTLGRRVQARLVGGDALEGRAVRINPDASLAIVDDDGAKHTVTTGDVGVLA</sequence>
<dbReference type="RefSeq" id="WP_026503159.1">
    <property type="nucleotide sequence ID" value="NZ_JGYQ01000016.1"/>
</dbReference>
<organism evidence="3 4">
    <name type="scientific">Bifidobacterium boum</name>
    <dbReference type="NCBI Taxonomy" id="78343"/>
    <lineage>
        <taxon>Bacteria</taxon>
        <taxon>Bacillati</taxon>
        <taxon>Actinomycetota</taxon>
        <taxon>Actinomycetes</taxon>
        <taxon>Bifidobacteriales</taxon>
        <taxon>Bifidobacteriaceae</taxon>
        <taxon>Bifidobacterium</taxon>
    </lineage>
</organism>
<evidence type="ECO:0000313" key="4">
    <source>
        <dbReference type="Proteomes" id="UP000029093"/>
    </source>
</evidence>
<keyword evidence="1 3" id="KW-0436">Ligase</keyword>
<evidence type="ECO:0000259" key="2">
    <source>
        <dbReference type="PROSITE" id="PS51733"/>
    </source>
</evidence>
<dbReference type="PROSITE" id="PS51733">
    <property type="entry name" value="BPL_LPL_CATALYTIC"/>
    <property type="match status" value="1"/>
</dbReference>
<dbReference type="CDD" id="cd16442">
    <property type="entry name" value="BPL"/>
    <property type="match status" value="1"/>
</dbReference>
<dbReference type="EMBL" id="JGYQ01000016">
    <property type="protein sequence ID" value="KFI46494.1"/>
    <property type="molecule type" value="Genomic_DNA"/>
</dbReference>